<feature type="domain" description="FCP1 homology" evidence="2">
    <location>
        <begin position="148"/>
        <end position="313"/>
    </location>
</feature>
<dbReference type="VEuPathDB" id="GiardiaDB:GMRT_11294"/>
<dbReference type="SUPFAM" id="SSF56784">
    <property type="entry name" value="HAD-like"/>
    <property type="match status" value="1"/>
</dbReference>
<comment type="subunit">
    <text evidence="1">Component of the TIM23 complex.</text>
</comment>
<comment type="caution">
    <text evidence="3">The sequence shown here is derived from an EMBL/GenBank/DDBJ whole genome shotgun (WGS) entry which is preliminary data.</text>
</comment>
<dbReference type="InterPro" id="IPR004274">
    <property type="entry name" value="FCP1_dom"/>
</dbReference>
<evidence type="ECO:0000256" key="1">
    <source>
        <dbReference type="RuleBase" id="RU365079"/>
    </source>
</evidence>
<keyword evidence="1" id="KW-0653">Protein transport</keyword>
<evidence type="ECO:0000313" key="4">
    <source>
        <dbReference type="Proteomes" id="UP000315496"/>
    </source>
</evidence>
<dbReference type="OrthoDB" id="287041at2759"/>
<dbReference type="GO" id="GO:0015031">
    <property type="term" value="P:protein transport"/>
    <property type="evidence" value="ECO:0007669"/>
    <property type="project" value="UniProtKB-KW"/>
</dbReference>
<dbReference type="GO" id="GO:0005744">
    <property type="term" value="C:TIM23 mitochondrial import inner membrane translocase complex"/>
    <property type="evidence" value="ECO:0007669"/>
    <property type="project" value="UniProtKB-UniRule"/>
</dbReference>
<dbReference type="PROSITE" id="PS50969">
    <property type="entry name" value="FCP1"/>
    <property type="match status" value="1"/>
</dbReference>
<gene>
    <name evidence="3" type="ORF">GMRT_11294</name>
</gene>
<keyword evidence="1" id="KW-0809">Transit peptide</keyword>
<dbReference type="InterPro" id="IPR050365">
    <property type="entry name" value="TIM50"/>
</dbReference>
<keyword evidence="1" id="KW-0496">Mitochondrion</keyword>
<comment type="similarity">
    <text evidence="1">Belongs to the TIM50 family.</text>
</comment>
<name>A0A4Z1SUZ7_GIAMU</name>
<organism evidence="3 4">
    <name type="scientific">Giardia muris</name>
    <dbReference type="NCBI Taxonomy" id="5742"/>
    <lineage>
        <taxon>Eukaryota</taxon>
        <taxon>Metamonada</taxon>
        <taxon>Diplomonadida</taxon>
        <taxon>Hexamitidae</taxon>
        <taxon>Giardiinae</taxon>
        <taxon>Giardia</taxon>
    </lineage>
</organism>
<keyword evidence="4" id="KW-1185">Reference proteome</keyword>
<dbReference type="Proteomes" id="UP000315496">
    <property type="component" value="Chromosome 3"/>
</dbReference>
<evidence type="ECO:0000313" key="3">
    <source>
        <dbReference type="EMBL" id="TNJ27418.1"/>
    </source>
</evidence>
<comment type="subcellular location">
    <subcellularLocation>
        <location evidence="1">Mitochondrion inner membrane</location>
        <topology evidence="1">Single-pass membrane protein</topology>
    </subcellularLocation>
</comment>
<evidence type="ECO:0000259" key="2">
    <source>
        <dbReference type="PROSITE" id="PS50969"/>
    </source>
</evidence>
<dbReference type="EMBL" id="VDLU01000003">
    <property type="protein sequence ID" value="TNJ27418.1"/>
    <property type="molecule type" value="Genomic_DNA"/>
</dbReference>
<reference evidence="3 4" key="1">
    <citation type="submission" date="2019-05" db="EMBL/GenBank/DDBJ databases">
        <title>The compact genome of Giardia muris reveals important steps in the evolution of intestinal protozoan parasites.</title>
        <authorList>
            <person name="Xu F."/>
            <person name="Jimenez-Gonzalez A."/>
            <person name="Einarsson E."/>
            <person name="Astvaldsson A."/>
            <person name="Peirasmaki D."/>
            <person name="Eckmann L."/>
            <person name="Andersson J.O."/>
            <person name="Svard S.G."/>
            <person name="Jerlstrom-Hultqvist J."/>
        </authorList>
    </citation>
    <scope>NUCLEOTIDE SEQUENCE [LARGE SCALE GENOMIC DNA]</scope>
    <source>
        <strain evidence="3 4">Roberts-Thomson</strain>
    </source>
</reference>
<dbReference type="PANTHER" id="PTHR12210">
    <property type="entry name" value="DULLARD PROTEIN PHOSPHATASE"/>
    <property type="match status" value="1"/>
</dbReference>
<dbReference type="InterPro" id="IPR023214">
    <property type="entry name" value="HAD_sf"/>
</dbReference>
<protein>
    <recommendedName>
        <fullName evidence="1">Mitochondrial import inner membrane translocase subunit TIM50</fullName>
    </recommendedName>
</protein>
<keyword evidence="1" id="KW-0811">Translocation</keyword>
<dbReference type="Gene3D" id="3.40.50.1000">
    <property type="entry name" value="HAD superfamily/HAD-like"/>
    <property type="match status" value="1"/>
</dbReference>
<dbReference type="InterPro" id="IPR036412">
    <property type="entry name" value="HAD-like_sf"/>
</dbReference>
<comment type="function">
    <text evidence="1">Essential component of the TIM23 complex, a complex that mediates the translocation of transit peptide-containing proteins across the mitochondrial inner membrane.</text>
</comment>
<dbReference type="AlphaFoldDB" id="A0A4Z1SUZ7"/>
<dbReference type="SMART" id="SM00577">
    <property type="entry name" value="CPDc"/>
    <property type="match status" value="1"/>
</dbReference>
<dbReference type="Pfam" id="PF03031">
    <property type="entry name" value="NIF"/>
    <property type="match status" value="1"/>
</dbReference>
<keyword evidence="1" id="KW-0813">Transport</keyword>
<dbReference type="CDD" id="cd07521">
    <property type="entry name" value="HAD_FCP1-like"/>
    <property type="match status" value="1"/>
</dbReference>
<proteinExistence type="inferred from homology"/>
<sequence>MHTLIGQTTSSGSWYPDEWVSTLSEELLDPGALGPNQSNQRMKDLEEALKKKPVSRRELCLAMCPCLQARRPRRDDLKRYLQRQEGLSCEGEKEEDEDGGKEKMMLGECRGTTEEPILADEPLFAIGDGVESCDLPPQYMYFFTFPPHQTQKHLLCLDIDETLIHSWIRTDQTRRHEDFFISVKQGEQTHHFSVKVRPGLETFLEGLFELYDLAVFTYAVKDYGDSIVDKIDPCNLIRYRLYRRHCVKYALDGKFTIVKDLTRIGKPLSNILLVDNSESAGLWQQNNFILVPSFYGDPNDRVLFELKDLLEHLHSSSDIYRDIHAFRHEVRED</sequence>
<accession>A0A4Z1SUZ7</accession>